<dbReference type="Gene3D" id="3.40.50.300">
    <property type="entry name" value="P-loop containing nucleotide triphosphate hydrolases"/>
    <property type="match status" value="1"/>
</dbReference>
<keyword evidence="13" id="KW-1185">Reference proteome</keyword>
<dbReference type="SUPFAM" id="SSF52540">
    <property type="entry name" value="P-loop containing nucleoside triphosphate hydrolases"/>
    <property type="match status" value="1"/>
</dbReference>
<gene>
    <name evidence="12" type="ORF">EF514_07485</name>
</gene>
<sequence length="572" mass="65653">MIDKRLIDIFPNVKKYIFGNIFLKVLSLLLSVALVFCISIFLSNIYKYKGMNTKILLSIFIIAIVKGLISYISAIISEKSSLDAKNYFRNSLFSKIYRLGLRSKSEIGEAELIQLSVDGIEKMSSYYGLFLPQLIYSIIAPILLFIILSRVNLVLALMNLCFVFLIPLAIILFQKIAKKVTKNYWSSYVNLTDMFIDNLNGLITLKMYGSDKKRHELMNRYSENFRKATMKLLSVQLNNITIMDIIVYLGTGLVTFFAILFFLKGDILLENALIFVILSVEFFLPLRQLGSYFHISMNGVIAVERMLEILEIEEGYEVGKQFEDINIDLEINNLSFKFGEKEIFKNINISFQHGKITAIVGESGSGKSTIVGLLMRLILNYDGEILLNRVAIKEYSKSSFYKNVTLINSKPYIFKGSLRYNLKIGNPKATDEDMMEALRKVDLYKMFMERDGLDTQIELEAKNLSGGQIQRLAIARALLKNPKVYILDEATSNIDIESEKIILKVLEELRLEKTIILITHRLKSIKNVDFIYCLKNNQVCEEGDFLTLMKEKGYFYNLYTFQEELERVGGVK</sequence>
<evidence type="ECO:0000256" key="2">
    <source>
        <dbReference type="ARBA" id="ARBA00022448"/>
    </source>
</evidence>
<dbReference type="GO" id="GO:0005524">
    <property type="term" value="F:ATP binding"/>
    <property type="evidence" value="ECO:0007669"/>
    <property type="project" value="UniProtKB-KW"/>
</dbReference>
<dbReference type="Proteomes" id="UP000288812">
    <property type="component" value="Unassembled WGS sequence"/>
</dbReference>
<proteinExistence type="predicted"/>
<evidence type="ECO:0000256" key="7">
    <source>
        <dbReference type="ARBA" id="ARBA00022989"/>
    </source>
</evidence>
<organism evidence="12 13">
    <name type="scientific">Anaerosphaera multitolerans</name>
    <dbReference type="NCBI Taxonomy" id="2487351"/>
    <lineage>
        <taxon>Bacteria</taxon>
        <taxon>Bacillati</taxon>
        <taxon>Bacillota</taxon>
        <taxon>Tissierellia</taxon>
        <taxon>Tissierellales</taxon>
        <taxon>Peptoniphilaceae</taxon>
        <taxon>Anaerosphaera</taxon>
    </lineage>
</organism>
<evidence type="ECO:0000256" key="9">
    <source>
        <dbReference type="SAM" id="Phobius"/>
    </source>
</evidence>
<feature type="domain" description="ABC transporter" evidence="10">
    <location>
        <begin position="329"/>
        <end position="561"/>
    </location>
</feature>
<dbReference type="InterPro" id="IPR011527">
    <property type="entry name" value="ABC1_TM_dom"/>
</dbReference>
<evidence type="ECO:0000256" key="4">
    <source>
        <dbReference type="ARBA" id="ARBA00022692"/>
    </source>
</evidence>
<dbReference type="Gene3D" id="1.20.1560.10">
    <property type="entry name" value="ABC transporter type 1, transmembrane domain"/>
    <property type="match status" value="1"/>
</dbReference>
<feature type="transmembrane region" description="Helical" evidence="9">
    <location>
        <begin position="268"/>
        <end position="286"/>
    </location>
</feature>
<dbReference type="Pfam" id="PF00664">
    <property type="entry name" value="ABC_membrane"/>
    <property type="match status" value="1"/>
</dbReference>
<dbReference type="EMBL" id="RLIH01000010">
    <property type="protein sequence ID" value="RVU54428.1"/>
    <property type="molecule type" value="Genomic_DNA"/>
</dbReference>
<comment type="subcellular location">
    <subcellularLocation>
        <location evidence="1">Cell membrane</location>
        <topology evidence="1">Multi-pass membrane protein</topology>
    </subcellularLocation>
</comment>
<evidence type="ECO:0000256" key="1">
    <source>
        <dbReference type="ARBA" id="ARBA00004651"/>
    </source>
</evidence>
<feature type="transmembrane region" description="Helical" evidence="9">
    <location>
        <begin position="240"/>
        <end position="262"/>
    </location>
</feature>
<feature type="transmembrane region" description="Helical" evidence="9">
    <location>
        <begin position="153"/>
        <end position="173"/>
    </location>
</feature>
<keyword evidence="6 12" id="KW-0067">ATP-binding</keyword>
<dbReference type="InterPro" id="IPR036640">
    <property type="entry name" value="ABC1_TM_sf"/>
</dbReference>
<dbReference type="InterPro" id="IPR017871">
    <property type="entry name" value="ABC_transporter-like_CS"/>
</dbReference>
<accession>A0A437S621</accession>
<keyword evidence="3" id="KW-1003">Cell membrane</keyword>
<keyword evidence="4 9" id="KW-0812">Transmembrane</keyword>
<keyword evidence="2" id="KW-0813">Transport</keyword>
<dbReference type="FunFam" id="3.40.50.300:FF:000854">
    <property type="entry name" value="Multidrug ABC transporter ATP-binding protein"/>
    <property type="match status" value="1"/>
</dbReference>
<dbReference type="GO" id="GO:0016887">
    <property type="term" value="F:ATP hydrolysis activity"/>
    <property type="evidence" value="ECO:0007669"/>
    <property type="project" value="InterPro"/>
</dbReference>
<keyword evidence="7 9" id="KW-1133">Transmembrane helix</keyword>
<name>A0A437S621_9FIRM</name>
<evidence type="ECO:0000256" key="8">
    <source>
        <dbReference type="ARBA" id="ARBA00023136"/>
    </source>
</evidence>
<dbReference type="GO" id="GO:0005886">
    <property type="term" value="C:plasma membrane"/>
    <property type="evidence" value="ECO:0007669"/>
    <property type="project" value="UniProtKB-SubCell"/>
</dbReference>
<dbReference type="Pfam" id="PF00005">
    <property type="entry name" value="ABC_tran"/>
    <property type="match status" value="1"/>
</dbReference>
<dbReference type="PROSITE" id="PS50929">
    <property type="entry name" value="ABC_TM1F"/>
    <property type="match status" value="1"/>
</dbReference>
<evidence type="ECO:0000256" key="6">
    <source>
        <dbReference type="ARBA" id="ARBA00022840"/>
    </source>
</evidence>
<dbReference type="InterPro" id="IPR003593">
    <property type="entry name" value="AAA+_ATPase"/>
</dbReference>
<reference evidence="12 13" key="1">
    <citation type="submission" date="2018-11" db="EMBL/GenBank/DDBJ databases">
        <title>Genome sequencing and assembly of Anaerosphaera sp. nov., GS7-6-2.</title>
        <authorList>
            <person name="Rettenmaier R."/>
            <person name="Liebl W."/>
            <person name="Zverlov V."/>
        </authorList>
    </citation>
    <scope>NUCLEOTIDE SEQUENCE [LARGE SCALE GENOMIC DNA]</scope>
    <source>
        <strain evidence="12 13">GS7-6-2</strain>
    </source>
</reference>
<comment type="caution">
    <text evidence="12">The sequence shown here is derived from an EMBL/GenBank/DDBJ whole genome shotgun (WGS) entry which is preliminary data.</text>
</comment>
<feature type="transmembrane region" description="Helical" evidence="9">
    <location>
        <begin position="55"/>
        <end position="76"/>
    </location>
</feature>
<keyword evidence="8 9" id="KW-0472">Membrane</keyword>
<dbReference type="SMART" id="SM00382">
    <property type="entry name" value="AAA"/>
    <property type="match status" value="1"/>
</dbReference>
<dbReference type="GO" id="GO:0015421">
    <property type="term" value="F:ABC-type oligopeptide transporter activity"/>
    <property type="evidence" value="ECO:0007669"/>
    <property type="project" value="TreeGrafter"/>
</dbReference>
<keyword evidence="5" id="KW-0547">Nucleotide-binding</keyword>
<evidence type="ECO:0000259" key="10">
    <source>
        <dbReference type="PROSITE" id="PS50893"/>
    </source>
</evidence>
<dbReference type="InterPro" id="IPR027417">
    <property type="entry name" value="P-loop_NTPase"/>
</dbReference>
<dbReference type="InterPro" id="IPR039421">
    <property type="entry name" value="Type_1_exporter"/>
</dbReference>
<feature type="transmembrane region" description="Helical" evidence="9">
    <location>
        <begin position="21"/>
        <end position="43"/>
    </location>
</feature>
<dbReference type="SUPFAM" id="SSF90123">
    <property type="entry name" value="ABC transporter transmembrane region"/>
    <property type="match status" value="1"/>
</dbReference>
<dbReference type="OrthoDB" id="9762778at2"/>
<dbReference type="AlphaFoldDB" id="A0A437S621"/>
<dbReference type="RefSeq" id="WP_127724810.1">
    <property type="nucleotide sequence ID" value="NZ_RLIH01000010.1"/>
</dbReference>
<dbReference type="PANTHER" id="PTHR43394">
    <property type="entry name" value="ATP-DEPENDENT PERMEASE MDL1, MITOCHONDRIAL"/>
    <property type="match status" value="1"/>
</dbReference>
<dbReference type="PROSITE" id="PS50893">
    <property type="entry name" value="ABC_TRANSPORTER_2"/>
    <property type="match status" value="1"/>
</dbReference>
<evidence type="ECO:0000259" key="11">
    <source>
        <dbReference type="PROSITE" id="PS50929"/>
    </source>
</evidence>
<evidence type="ECO:0000313" key="12">
    <source>
        <dbReference type="EMBL" id="RVU54428.1"/>
    </source>
</evidence>
<evidence type="ECO:0000256" key="5">
    <source>
        <dbReference type="ARBA" id="ARBA00022741"/>
    </source>
</evidence>
<protein>
    <submittedName>
        <fullName evidence="12">ABC transporter ATP-binding protein/permease</fullName>
    </submittedName>
</protein>
<evidence type="ECO:0000313" key="13">
    <source>
        <dbReference type="Proteomes" id="UP000288812"/>
    </source>
</evidence>
<dbReference type="PROSITE" id="PS00211">
    <property type="entry name" value="ABC_TRANSPORTER_1"/>
    <property type="match status" value="1"/>
</dbReference>
<evidence type="ECO:0000256" key="3">
    <source>
        <dbReference type="ARBA" id="ARBA00022475"/>
    </source>
</evidence>
<feature type="transmembrane region" description="Helical" evidence="9">
    <location>
        <begin position="126"/>
        <end position="147"/>
    </location>
</feature>
<feature type="domain" description="ABC transmembrane type-1" evidence="11">
    <location>
        <begin position="21"/>
        <end position="298"/>
    </location>
</feature>
<dbReference type="InterPro" id="IPR003439">
    <property type="entry name" value="ABC_transporter-like_ATP-bd"/>
</dbReference>
<dbReference type="PANTHER" id="PTHR43394:SF1">
    <property type="entry name" value="ATP-BINDING CASSETTE SUB-FAMILY B MEMBER 10, MITOCHONDRIAL"/>
    <property type="match status" value="1"/>
</dbReference>